<dbReference type="InterPro" id="IPR001296">
    <property type="entry name" value="Glyco_trans_1"/>
</dbReference>
<dbReference type="PANTHER" id="PTHR46401:SF2">
    <property type="entry name" value="GLYCOSYLTRANSFERASE WBBK-RELATED"/>
    <property type="match status" value="1"/>
</dbReference>
<dbReference type="GO" id="GO:0016757">
    <property type="term" value="F:glycosyltransferase activity"/>
    <property type="evidence" value="ECO:0007669"/>
    <property type="project" value="InterPro"/>
</dbReference>
<dbReference type="PATRIC" id="fig|1316587.3.peg.1133"/>
<comment type="caution">
    <text evidence="4">The sequence shown here is derived from an EMBL/GenBank/DDBJ whole genome shotgun (WGS) entry which is preliminary data.</text>
</comment>
<accession>U7TU60</accession>
<dbReference type="Pfam" id="PF13439">
    <property type="entry name" value="Glyco_transf_4"/>
    <property type="match status" value="1"/>
</dbReference>
<feature type="domain" description="Glycosyltransferase subfamily 4-like N-terminal" evidence="3">
    <location>
        <begin position="18"/>
        <end position="195"/>
    </location>
</feature>
<reference evidence="4" key="1">
    <citation type="submission" date="2013-10" db="EMBL/GenBank/DDBJ databases">
        <title>The Genome Sequence of Fusobacterium nucleatum CTI-6.</title>
        <authorList>
            <consortium name="The Broad Institute Genomics Platform"/>
            <person name="Earl A."/>
            <person name="Ward D."/>
            <person name="Feldgarden M."/>
            <person name="Gevers D."/>
            <person name="Kostic A."/>
            <person name="Garrett W."/>
            <person name="Young S.K."/>
            <person name="Zeng Q."/>
            <person name="Gargeya S."/>
            <person name="Fitzgerald M."/>
            <person name="Abouelleil A."/>
            <person name="Alvarado L."/>
            <person name="Berlin A.M."/>
            <person name="Chapman S.B."/>
            <person name="Gainer-Dewar J."/>
            <person name="Goldberg J."/>
            <person name="Gnerre S."/>
            <person name="Griggs A."/>
            <person name="Gujja S."/>
            <person name="Hansen M."/>
            <person name="Howarth C."/>
            <person name="Imamovic A."/>
            <person name="Ireland A."/>
            <person name="Larimer J."/>
            <person name="McCowan C."/>
            <person name="Murphy C."/>
            <person name="Pearson M."/>
            <person name="Poon T.W."/>
            <person name="Priest M."/>
            <person name="Roberts A."/>
            <person name="Saif S."/>
            <person name="Shea T."/>
            <person name="Sykes S."/>
            <person name="Wortman J."/>
            <person name="Nusbaum C."/>
            <person name="Birren B."/>
        </authorList>
    </citation>
    <scope>NUCLEOTIDE SEQUENCE [LARGE SCALE GENOMIC DNA]</scope>
    <source>
        <strain evidence="4">CTI-6</strain>
    </source>
</reference>
<evidence type="ECO:0000313" key="4">
    <source>
        <dbReference type="EMBL" id="ERT47869.1"/>
    </source>
</evidence>
<dbReference type="EMBL" id="AXNV01000009">
    <property type="protein sequence ID" value="ERT47869.1"/>
    <property type="molecule type" value="Genomic_DNA"/>
</dbReference>
<dbReference type="PANTHER" id="PTHR46401">
    <property type="entry name" value="GLYCOSYLTRANSFERASE WBBK-RELATED"/>
    <property type="match status" value="1"/>
</dbReference>
<keyword evidence="1" id="KW-0808">Transferase</keyword>
<dbReference type="Pfam" id="PF00534">
    <property type="entry name" value="Glycos_transf_1"/>
    <property type="match status" value="1"/>
</dbReference>
<evidence type="ECO:0008006" key="5">
    <source>
        <dbReference type="Google" id="ProtNLM"/>
    </source>
</evidence>
<name>U7TU60_FUSNU</name>
<dbReference type="InterPro" id="IPR028098">
    <property type="entry name" value="Glyco_trans_4-like_N"/>
</dbReference>
<evidence type="ECO:0000259" key="2">
    <source>
        <dbReference type="Pfam" id="PF00534"/>
    </source>
</evidence>
<proteinExistence type="predicted"/>
<dbReference type="GO" id="GO:0009103">
    <property type="term" value="P:lipopolysaccharide biosynthetic process"/>
    <property type="evidence" value="ECO:0007669"/>
    <property type="project" value="TreeGrafter"/>
</dbReference>
<sequence length="406" mass="47756">MNILFIFSRHSKKKDDSTLTKDLANEFLRNGHNVTVVTMLEKKENEETQLNIENGCKVLRVKTGNYFNVESKIEKVLTILTLFKKMKNGIFKYLKNEKYDLIITHTPFVSTDKLIKPIKDYFKCPTYLILWDIFPQNAKDIGIINNKFIFNYFKNKEKKMLQIYDKIFCMSEGNVEYILKNYPYIDKQKVELLRNWAKIIPLLNINKEELKEKMGFKPNSFTALFGGNMGKPQKLENILYLAEKCKEIKEINFLLIGNGSEKNRIRELARVRKIDNISFREQVSREEYEKLAYSCDIGLVSLDDRFTVPNFPSKTTDYFKIKLPIFAILDECSAKDYGNFLKNKVKAGEFILGKNIDKEYQKFIDLYLNKVKREEMGNNGRKFYEQFLDVNRAYKIIIGELGENDV</sequence>
<dbReference type="AlphaFoldDB" id="U7TU60"/>
<dbReference type="SUPFAM" id="SSF53756">
    <property type="entry name" value="UDP-Glycosyltransferase/glycogen phosphorylase"/>
    <property type="match status" value="1"/>
</dbReference>
<organism evidence="4">
    <name type="scientific">Fusobacterium nucleatum CTI-6</name>
    <dbReference type="NCBI Taxonomy" id="1316587"/>
    <lineage>
        <taxon>Bacteria</taxon>
        <taxon>Fusobacteriati</taxon>
        <taxon>Fusobacteriota</taxon>
        <taxon>Fusobacteriia</taxon>
        <taxon>Fusobacteriales</taxon>
        <taxon>Fusobacteriaceae</taxon>
        <taxon>Fusobacterium</taxon>
    </lineage>
</organism>
<dbReference type="CDD" id="cd03794">
    <property type="entry name" value="GT4_WbuB-like"/>
    <property type="match status" value="1"/>
</dbReference>
<gene>
    <name evidence="4" type="ORF">HMPREF1767_01138</name>
</gene>
<protein>
    <recommendedName>
        <fullName evidence="5">Glycosyl transferase family 1 domain-containing protein</fullName>
    </recommendedName>
</protein>
<feature type="domain" description="Glycosyl transferase family 1" evidence="2">
    <location>
        <begin position="207"/>
        <end position="382"/>
    </location>
</feature>
<dbReference type="Gene3D" id="3.40.50.2000">
    <property type="entry name" value="Glycogen Phosphorylase B"/>
    <property type="match status" value="2"/>
</dbReference>
<evidence type="ECO:0000256" key="1">
    <source>
        <dbReference type="ARBA" id="ARBA00022679"/>
    </source>
</evidence>
<evidence type="ECO:0000259" key="3">
    <source>
        <dbReference type="Pfam" id="PF13439"/>
    </source>
</evidence>